<evidence type="ECO:0000313" key="10">
    <source>
        <dbReference type="EMBL" id="CAH1100051.1"/>
    </source>
</evidence>
<dbReference type="OrthoDB" id="6761115at2759"/>
<evidence type="ECO:0000313" key="11">
    <source>
        <dbReference type="Proteomes" id="UP001153636"/>
    </source>
</evidence>
<dbReference type="GO" id="GO:0030431">
    <property type="term" value="P:sleep"/>
    <property type="evidence" value="ECO:0007669"/>
    <property type="project" value="InterPro"/>
</dbReference>
<evidence type="ECO:0000256" key="8">
    <source>
        <dbReference type="ARBA" id="ARBA00023288"/>
    </source>
</evidence>
<proteinExistence type="predicted"/>
<gene>
    <name evidence="10" type="ORF">PSYICH_LOCUS1652</name>
</gene>
<organism evidence="10 11">
    <name type="scientific">Psylliodes chrysocephalus</name>
    <dbReference type="NCBI Taxonomy" id="3402493"/>
    <lineage>
        <taxon>Eukaryota</taxon>
        <taxon>Metazoa</taxon>
        <taxon>Ecdysozoa</taxon>
        <taxon>Arthropoda</taxon>
        <taxon>Hexapoda</taxon>
        <taxon>Insecta</taxon>
        <taxon>Pterygota</taxon>
        <taxon>Neoptera</taxon>
        <taxon>Endopterygota</taxon>
        <taxon>Coleoptera</taxon>
        <taxon>Polyphaga</taxon>
        <taxon>Cucujiformia</taxon>
        <taxon>Chrysomeloidea</taxon>
        <taxon>Chrysomelidae</taxon>
        <taxon>Galerucinae</taxon>
        <taxon>Alticini</taxon>
        <taxon>Psylliodes</taxon>
    </lineage>
</organism>
<evidence type="ECO:0000256" key="4">
    <source>
        <dbReference type="ARBA" id="ARBA00022729"/>
    </source>
</evidence>
<dbReference type="EMBL" id="OV651822">
    <property type="protein sequence ID" value="CAH1100051.1"/>
    <property type="molecule type" value="Genomic_DNA"/>
</dbReference>
<keyword evidence="8" id="KW-0449">Lipoprotein</keyword>
<evidence type="ECO:0000256" key="3">
    <source>
        <dbReference type="ARBA" id="ARBA00022692"/>
    </source>
</evidence>
<dbReference type="Gene3D" id="2.10.60.10">
    <property type="entry name" value="CD59"/>
    <property type="match status" value="1"/>
</dbReference>
<comment type="subcellular location">
    <subcellularLocation>
        <location evidence="1">Membrane</location>
        <topology evidence="1">Lipid-anchor</topology>
        <topology evidence="1">GPI-anchor</topology>
    </subcellularLocation>
</comment>
<dbReference type="InterPro" id="IPR050975">
    <property type="entry name" value="Sleep_regulator"/>
</dbReference>
<evidence type="ECO:0000256" key="2">
    <source>
        <dbReference type="ARBA" id="ARBA00022622"/>
    </source>
</evidence>
<feature type="signal peptide" evidence="9">
    <location>
        <begin position="1"/>
        <end position="24"/>
    </location>
</feature>
<evidence type="ECO:0000256" key="1">
    <source>
        <dbReference type="ARBA" id="ARBA00004589"/>
    </source>
</evidence>
<feature type="chain" id="PRO_5040441703" description="Protein quiver" evidence="9">
    <location>
        <begin position="25"/>
        <end position="130"/>
    </location>
</feature>
<keyword evidence="5" id="KW-1133">Transmembrane helix</keyword>
<protein>
    <recommendedName>
        <fullName evidence="12">Protein quiver</fullName>
    </recommendedName>
</protein>
<keyword evidence="6" id="KW-0472">Membrane</keyword>
<evidence type="ECO:0000256" key="5">
    <source>
        <dbReference type="ARBA" id="ARBA00022989"/>
    </source>
</evidence>
<evidence type="ECO:0000256" key="6">
    <source>
        <dbReference type="ARBA" id="ARBA00023136"/>
    </source>
</evidence>
<evidence type="ECO:0000256" key="7">
    <source>
        <dbReference type="ARBA" id="ARBA00023180"/>
    </source>
</evidence>
<keyword evidence="3" id="KW-0812">Transmembrane</keyword>
<dbReference type="Pfam" id="PF17064">
    <property type="entry name" value="QVR"/>
    <property type="match status" value="1"/>
</dbReference>
<dbReference type="InterPro" id="IPR031424">
    <property type="entry name" value="QVR-like"/>
</dbReference>
<sequence>MKVNIFCVTFLIFVFARNVPLGSAITCYQCEEVTGRHCELNVKQVLTQNCTGSFVCAKYIWKENNITTIHRRCAQHTICEEERVALKPNATLIHCSTCNTTLCNSAPAVISHSLMFITTAFITISLLSLV</sequence>
<dbReference type="AlphaFoldDB" id="A0A9P0CEX3"/>
<name>A0A9P0CEX3_9CUCU</name>
<keyword evidence="11" id="KW-1185">Reference proteome</keyword>
<keyword evidence="4 9" id="KW-0732">Signal</keyword>
<dbReference type="GO" id="GO:0032222">
    <property type="term" value="P:regulation of synaptic transmission, cholinergic"/>
    <property type="evidence" value="ECO:0007669"/>
    <property type="project" value="InterPro"/>
</dbReference>
<dbReference type="InterPro" id="IPR045860">
    <property type="entry name" value="Snake_toxin-like_sf"/>
</dbReference>
<keyword evidence="2" id="KW-0336">GPI-anchor</keyword>
<evidence type="ECO:0000256" key="9">
    <source>
        <dbReference type="SAM" id="SignalP"/>
    </source>
</evidence>
<dbReference type="Proteomes" id="UP001153636">
    <property type="component" value="Chromosome 10"/>
</dbReference>
<dbReference type="SUPFAM" id="SSF57302">
    <property type="entry name" value="Snake toxin-like"/>
    <property type="match status" value="1"/>
</dbReference>
<keyword evidence="7" id="KW-0325">Glycoprotein</keyword>
<evidence type="ECO:0008006" key="12">
    <source>
        <dbReference type="Google" id="ProtNLM"/>
    </source>
</evidence>
<reference evidence="10" key="1">
    <citation type="submission" date="2022-01" db="EMBL/GenBank/DDBJ databases">
        <authorList>
            <person name="King R."/>
        </authorList>
    </citation>
    <scope>NUCLEOTIDE SEQUENCE</scope>
</reference>
<dbReference type="PANTHER" id="PTHR33562">
    <property type="entry name" value="ATILLA, ISOFORM B-RELATED-RELATED"/>
    <property type="match status" value="1"/>
</dbReference>
<dbReference type="GO" id="GO:0098552">
    <property type="term" value="C:side of membrane"/>
    <property type="evidence" value="ECO:0007669"/>
    <property type="project" value="UniProtKB-KW"/>
</dbReference>
<accession>A0A9P0CEX3</accession>